<dbReference type="SUPFAM" id="SSF54631">
    <property type="entry name" value="CBS-domain pair"/>
    <property type="match status" value="1"/>
</dbReference>
<reference evidence="11 12" key="1">
    <citation type="submission" date="2016-04" db="EMBL/GenBank/DDBJ databases">
        <title>Genome sequence of Clostridium magnum DSM 2767.</title>
        <authorList>
            <person name="Poehlein A."/>
            <person name="Uhlig R."/>
            <person name="Fischer R."/>
            <person name="Bahl H."/>
            <person name="Daniel R."/>
        </authorList>
    </citation>
    <scope>NUCLEOTIDE SEQUENCE [LARGE SCALE GENOMIC DNA]</scope>
    <source>
        <strain evidence="11 12">DSM 2767</strain>
    </source>
</reference>
<evidence type="ECO:0000256" key="7">
    <source>
        <dbReference type="PROSITE-ProRule" id="PRU00703"/>
    </source>
</evidence>
<dbReference type="InterPro" id="IPR003593">
    <property type="entry name" value="AAA+_ATPase"/>
</dbReference>
<dbReference type="GO" id="GO:0005886">
    <property type="term" value="C:plasma membrane"/>
    <property type="evidence" value="ECO:0007669"/>
    <property type="project" value="UniProtKB-SubCell"/>
</dbReference>
<sequence>MIEFKNVSMRISDRTIIDSISLTINRGELVTFVGPSGCGKTTTLKMINKLITPTSGEIFINGNKLEYEDTIKLRRNMGYVIQQTGLFPHMTIAENIALIPNIEKKNSKETLKKVEELLNLVDMNPKDYMNKYPSELSGGQQQRVGIARAFAMSPEIILMDEPFSALDPITRNQLQDEIYNIQQNFKKTIIFVTHDMDEAIKLADRICIMGEGHILQFDTPEEILKNPSNEFVREFIGENRIWNQPELIKAKDIMIKEPIKSSAERTTLQAVEIMKSNHVDSLLVTNNQGNLIGLITLKEIRASMDKNNRLKDIMETNVITVNFEDSILSVLKKMDKYSIGYIPVIDNKSVLVGLITRSSLLSVMSGQFLNKEASA</sequence>
<feature type="domain" description="CBS" evidence="10">
    <location>
        <begin position="314"/>
        <end position="372"/>
    </location>
</feature>
<dbReference type="GO" id="GO:0015418">
    <property type="term" value="F:ABC-type quaternary ammonium compound transporting activity"/>
    <property type="evidence" value="ECO:0007669"/>
    <property type="project" value="UniProtKB-EC"/>
</dbReference>
<dbReference type="EC" id="7.6.2.9" evidence="8"/>
<keyword evidence="3" id="KW-0677">Repeat</keyword>
<dbReference type="InterPro" id="IPR017871">
    <property type="entry name" value="ABC_transporter-like_CS"/>
</dbReference>
<dbReference type="Pfam" id="PF00005">
    <property type="entry name" value="ABC_tran"/>
    <property type="match status" value="1"/>
</dbReference>
<dbReference type="Gene3D" id="3.40.50.300">
    <property type="entry name" value="P-loop containing nucleotide triphosphate hydrolases"/>
    <property type="match status" value="1"/>
</dbReference>
<gene>
    <name evidence="11" type="primary">opuCA</name>
    <name evidence="11" type="ORF">CLMAG_17990</name>
</gene>
<evidence type="ECO:0000256" key="3">
    <source>
        <dbReference type="ARBA" id="ARBA00022737"/>
    </source>
</evidence>
<dbReference type="CDD" id="cd04583">
    <property type="entry name" value="CBS_pair_ABC_OpuCA_assoc"/>
    <property type="match status" value="1"/>
</dbReference>
<evidence type="ECO:0000256" key="4">
    <source>
        <dbReference type="ARBA" id="ARBA00022741"/>
    </source>
</evidence>
<feature type="domain" description="ABC transporter" evidence="9">
    <location>
        <begin position="2"/>
        <end position="236"/>
    </location>
</feature>
<dbReference type="PATRIC" id="fig|1121326.3.peg.1783"/>
<evidence type="ECO:0000259" key="10">
    <source>
        <dbReference type="PROSITE" id="PS51371"/>
    </source>
</evidence>
<dbReference type="GO" id="GO:0016887">
    <property type="term" value="F:ATP hydrolysis activity"/>
    <property type="evidence" value="ECO:0007669"/>
    <property type="project" value="UniProtKB-UniRule"/>
</dbReference>
<keyword evidence="8" id="KW-0472">Membrane</keyword>
<dbReference type="PROSITE" id="PS50893">
    <property type="entry name" value="ABC_TRANSPORTER_2"/>
    <property type="match status" value="1"/>
</dbReference>
<evidence type="ECO:0000259" key="9">
    <source>
        <dbReference type="PROSITE" id="PS50893"/>
    </source>
</evidence>
<evidence type="ECO:0000256" key="6">
    <source>
        <dbReference type="ARBA" id="ARBA00023122"/>
    </source>
</evidence>
<evidence type="ECO:0000256" key="1">
    <source>
        <dbReference type="ARBA" id="ARBA00005417"/>
    </source>
</evidence>
<comment type="subcellular location">
    <subcellularLocation>
        <location evidence="8">Cell inner membrane</location>
        <topology evidence="8">Peripheral membrane protein</topology>
    </subcellularLocation>
</comment>
<comment type="subunit">
    <text evidence="8">The complex is probably composed of two ATP-binding proteins, two transmembrane proteins and a solute-binding protein.</text>
</comment>
<keyword evidence="2 8" id="KW-0813">Transport</keyword>
<keyword evidence="5 8" id="KW-0067">ATP-binding</keyword>
<dbReference type="InterPro" id="IPR000644">
    <property type="entry name" value="CBS_dom"/>
</dbReference>
<dbReference type="AlphaFoldDB" id="A0A162SXG8"/>
<dbReference type="InterPro" id="IPR027417">
    <property type="entry name" value="P-loop_NTPase"/>
</dbReference>
<dbReference type="PROSITE" id="PS00211">
    <property type="entry name" value="ABC_TRANSPORTER_1"/>
    <property type="match status" value="1"/>
</dbReference>
<dbReference type="STRING" id="1121326.CLMAG_17990"/>
<dbReference type="Pfam" id="PF00571">
    <property type="entry name" value="CBS"/>
    <property type="match status" value="2"/>
</dbReference>
<dbReference type="NCBIfam" id="TIGR01186">
    <property type="entry name" value="proV"/>
    <property type="match status" value="1"/>
</dbReference>
<dbReference type="EMBL" id="LWAE01000002">
    <property type="protein sequence ID" value="KZL91993.1"/>
    <property type="molecule type" value="Genomic_DNA"/>
</dbReference>
<dbReference type="Gene3D" id="3.10.580.10">
    <property type="entry name" value="CBS-domain"/>
    <property type="match status" value="1"/>
</dbReference>
<dbReference type="PANTHER" id="PTHR43117:SF4">
    <property type="entry name" value="OSMOPROTECTANT IMPORT ATP-BINDING PROTEIN OSMV"/>
    <property type="match status" value="1"/>
</dbReference>
<dbReference type="InterPro" id="IPR005892">
    <property type="entry name" value="Gly-betaine_transp_ATP-bd"/>
</dbReference>
<accession>A0A162SXG8</accession>
<dbReference type="SUPFAM" id="SSF52540">
    <property type="entry name" value="P-loop containing nucleoside triphosphate hydrolases"/>
    <property type="match status" value="1"/>
</dbReference>
<keyword evidence="8" id="KW-1003">Cell membrane</keyword>
<dbReference type="GO" id="GO:0005524">
    <property type="term" value="F:ATP binding"/>
    <property type="evidence" value="ECO:0007669"/>
    <property type="project" value="UniProtKB-UniRule"/>
</dbReference>
<dbReference type="RefSeq" id="WP_066621063.1">
    <property type="nucleotide sequence ID" value="NZ_FQXL01000004.1"/>
</dbReference>
<comment type="similarity">
    <text evidence="1 8">Belongs to the ABC transporter superfamily.</text>
</comment>
<feature type="domain" description="CBS" evidence="10">
    <location>
        <begin position="254"/>
        <end position="310"/>
    </location>
</feature>
<evidence type="ECO:0000313" key="11">
    <source>
        <dbReference type="EMBL" id="KZL91993.1"/>
    </source>
</evidence>
<dbReference type="GO" id="GO:0031460">
    <property type="term" value="P:glycine betaine transport"/>
    <property type="evidence" value="ECO:0007669"/>
    <property type="project" value="InterPro"/>
</dbReference>
<evidence type="ECO:0000256" key="5">
    <source>
        <dbReference type="ARBA" id="ARBA00022840"/>
    </source>
</evidence>
<dbReference type="InterPro" id="IPR003439">
    <property type="entry name" value="ABC_transporter-like_ATP-bd"/>
</dbReference>
<dbReference type="SMART" id="SM00382">
    <property type="entry name" value="AAA"/>
    <property type="match status" value="1"/>
</dbReference>
<dbReference type="OrthoDB" id="9802264at2"/>
<dbReference type="InterPro" id="IPR046342">
    <property type="entry name" value="CBS_dom_sf"/>
</dbReference>
<dbReference type="PANTHER" id="PTHR43117">
    <property type="entry name" value="OSMOPROTECTANT IMPORT ATP-BINDING PROTEIN OSMV"/>
    <property type="match status" value="1"/>
</dbReference>
<keyword evidence="12" id="KW-1185">Reference proteome</keyword>
<keyword evidence="6 7" id="KW-0129">CBS domain</keyword>
<dbReference type="Proteomes" id="UP000076603">
    <property type="component" value="Unassembled WGS sequence"/>
</dbReference>
<dbReference type="SMART" id="SM00116">
    <property type="entry name" value="CBS"/>
    <property type="match status" value="2"/>
</dbReference>
<dbReference type="PROSITE" id="PS51371">
    <property type="entry name" value="CBS"/>
    <property type="match status" value="2"/>
</dbReference>
<name>A0A162SXG8_9CLOT</name>
<protein>
    <recommendedName>
        <fullName evidence="8">Quaternary amine transport ATP-binding protein</fullName>
        <ecNumber evidence="8">7.6.2.9</ecNumber>
    </recommendedName>
</protein>
<evidence type="ECO:0000313" key="12">
    <source>
        <dbReference type="Proteomes" id="UP000076603"/>
    </source>
</evidence>
<evidence type="ECO:0000256" key="8">
    <source>
        <dbReference type="RuleBase" id="RU369116"/>
    </source>
</evidence>
<keyword evidence="4 8" id="KW-0547">Nucleotide-binding</keyword>
<dbReference type="GO" id="GO:0006865">
    <property type="term" value="P:amino acid transport"/>
    <property type="evidence" value="ECO:0007669"/>
    <property type="project" value="UniProtKB-UniRule"/>
</dbReference>
<comment type="caution">
    <text evidence="11">The sequence shown here is derived from an EMBL/GenBank/DDBJ whole genome shotgun (WGS) entry which is preliminary data.</text>
</comment>
<comment type="catalytic activity">
    <reaction evidence="8">
        <text>a quaternary ammonium(out) + ATP + H2O = a quaternary ammonium(in) + ADP + phosphate + H(+)</text>
        <dbReference type="Rhea" id="RHEA:11036"/>
        <dbReference type="ChEBI" id="CHEBI:15377"/>
        <dbReference type="ChEBI" id="CHEBI:15378"/>
        <dbReference type="ChEBI" id="CHEBI:30616"/>
        <dbReference type="ChEBI" id="CHEBI:35267"/>
        <dbReference type="ChEBI" id="CHEBI:43474"/>
        <dbReference type="ChEBI" id="CHEBI:456216"/>
    </reaction>
</comment>
<organism evidence="11 12">
    <name type="scientific">Clostridium magnum DSM 2767</name>
    <dbReference type="NCBI Taxonomy" id="1121326"/>
    <lineage>
        <taxon>Bacteria</taxon>
        <taxon>Bacillati</taxon>
        <taxon>Bacillota</taxon>
        <taxon>Clostridia</taxon>
        <taxon>Eubacteriales</taxon>
        <taxon>Clostridiaceae</taxon>
        <taxon>Clostridium</taxon>
    </lineage>
</organism>
<proteinExistence type="inferred from homology"/>
<dbReference type="FunFam" id="3.40.50.300:FF:000425">
    <property type="entry name" value="Probable ABC transporter, ATP-binding subunit"/>
    <property type="match status" value="1"/>
</dbReference>
<evidence type="ECO:0000256" key="2">
    <source>
        <dbReference type="ARBA" id="ARBA00022448"/>
    </source>
</evidence>
<keyword evidence="8" id="KW-0997">Cell inner membrane</keyword>